<dbReference type="SUPFAM" id="SSF53178">
    <property type="entry name" value="Peptidyl-tRNA hydrolase-like"/>
    <property type="match status" value="1"/>
</dbReference>
<protein>
    <submittedName>
        <fullName evidence="1">Uncharacterized protein</fullName>
    </submittedName>
</protein>
<name>A0AAN7U5W5_9MYCE</name>
<accession>A0AAN7U5W5</accession>
<sequence length="244" mass="27573">MSRFSKTLSSIINSVRGKSDPIVLFGVGNFESITSRNSIGIKAINQFAGQLGLKWIDFPENCSKISYSPENHLLLVKCDTYLAKDNFEVLKRLLILMPNIKTDSFCAIHYEHLYKLGIIEGVFGGRTRHNEALLGISSVFQTENYHRIPIGIAHPVDDISFTTTPYSIHTVYQDTVKPFVVNRFPDAQMEMVDRVIVPSAAKEIMKTISNIKKHIAQKNDGSEFDLSTFKTPRIDYNNIDTIQN</sequence>
<evidence type="ECO:0000313" key="1">
    <source>
        <dbReference type="EMBL" id="KAK5582698.1"/>
    </source>
</evidence>
<dbReference type="InterPro" id="IPR036416">
    <property type="entry name" value="Pept_tRNA_hydro_sf"/>
</dbReference>
<dbReference type="Proteomes" id="UP001344447">
    <property type="component" value="Unassembled WGS sequence"/>
</dbReference>
<evidence type="ECO:0000313" key="2">
    <source>
        <dbReference type="Proteomes" id="UP001344447"/>
    </source>
</evidence>
<dbReference type="GO" id="GO:0004045">
    <property type="term" value="F:peptidyl-tRNA hydrolase activity"/>
    <property type="evidence" value="ECO:0007669"/>
    <property type="project" value="InterPro"/>
</dbReference>
<keyword evidence="2" id="KW-1185">Reference proteome</keyword>
<proteinExistence type="predicted"/>
<reference evidence="1 2" key="1">
    <citation type="submission" date="2023-11" db="EMBL/GenBank/DDBJ databases">
        <title>Dfirmibasis_genome.</title>
        <authorList>
            <person name="Edelbroek B."/>
            <person name="Kjellin J."/>
            <person name="Jerlstrom-Hultqvist J."/>
            <person name="Soderbom F."/>
        </authorList>
    </citation>
    <scope>NUCLEOTIDE SEQUENCE [LARGE SCALE GENOMIC DNA]</scope>
    <source>
        <strain evidence="1 2">TNS-C-14</strain>
    </source>
</reference>
<comment type="caution">
    <text evidence="1">The sequence shown here is derived from an EMBL/GenBank/DDBJ whole genome shotgun (WGS) entry which is preliminary data.</text>
</comment>
<dbReference type="EMBL" id="JAVFKY010000001">
    <property type="protein sequence ID" value="KAK5582698.1"/>
    <property type="molecule type" value="Genomic_DNA"/>
</dbReference>
<dbReference type="Pfam" id="PF01195">
    <property type="entry name" value="Pept_tRNA_hydro"/>
    <property type="match status" value="1"/>
</dbReference>
<dbReference type="AlphaFoldDB" id="A0AAN7U5W5"/>
<organism evidence="1 2">
    <name type="scientific">Dictyostelium firmibasis</name>
    <dbReference type="NCBI Taxonomy" id="79012"/>
    <lineage>
        <taxon>Eukaryota</taxon>
        <taxon>Amoebozoa</taxon>
        <taxon>Evosea</taxon>
        <taxon>Eumycetozoa</taxon>
        <taxon>Dictyostelia</taxon>
        <taxon>Dictyosteliales</taxon>
        <taxon>Dictyosteliaceae</taxon>
        <taxon>Dictyostelium</taxon>
    </lineage>
</organism>
<gene>
    <name evidence="1" type="ORF">RB653_004283</name>
</gene>
<dbReference type="InterPro" id="IPR001328">
    <property type="entry name" value="Pept_tRNA_hydro"/>
</dbReference>
<dbReference type="Gene3D" id="3.40.50.1470">
    <property type="entry name" value="Peptidyl-tRNA hydrolase"/>
    <property type="match status" value="1"/>
</dbReference>